<name>A0ABY1PLQ5_9BACT</name>
<comment type="caution">
    <text evidence="1">The sequence shown here is derived from an EMBL/GenBank/DDBJ whole genome shotgun (WGS) entry which is preliminary data.</text>
</comment>
<evidence type="ECO:0000313" key="2">
    <source>
        <dbReference type="Proteomes" id="UP001157915"/>
    </source>
</evidence>
<accession>A0ABY1PLQ5</accession>
<dbReference type="Proteomes" id="UP001157915">
    <property type="component" value="Unassembled WGS sequence"/>
</dbReference>
<sequence length="72" mass="8019">MGMNFLFDYEAIYYAVIPGRNFPIGFGFAVSEVGVEVEIAEGVCEQSTFERKVSVSISMGFPPYIRIVSRSI</sequence>
<reference evidence="1 2" key="1">
    <citation type="submission" date="2017-05" db="EMBL/GenBank/DDBJ databases">
        <authorList>
            <person name="Varghese N."/>
            <person name="Submissions S."/>
        </authorList>
    </citation>
    <scope>NUCLEOTIDE SEQUENCE [LARGE SCALE GENOMIC DNA]</scope>
    <source>
        <strain evidence="1 2">DSM 15360</strain>
    </source>
</reference>
<gene>
    <name evidence="1" type="ORF">SAMN06265367_11327</name>
</gene>
<dbReference type="EMBL" id="FXUA01000013">
    <property type="protein sequence ID" value="SMP36308.1"/>
    <property type="molecule type" value="Genomic_DNA"/>
</dbReference>
<organism evidence="1 2">
    <name type="scientific">Algoriphagus winogradskyi</name>
    <dbReference type="NCBI Taxonomy" id="237017"/>
    <lineage>
        <taxon>Bacteria</taxon>
        <taxon>Pseudomonadati</taxon>
        <taxon>Bacteroidota</taxon>
        <taxon>Cytophagia</taxon>
        <taxon>Cytophagales</taxon>
        <taxon>Cyclobacteriaceae</taxon>
        <taxon>Algoriphagus</taxon>
    </lineage>
</organism>
<evidence type="ECO:0000313" key="1">
    <source>
        <dbReference type="EMBL" id="SMP36308.1"/>
    </source>
</evidence>
<keyword evidence="2" id="KW-1185">Reference proteome</keyword>
<proteinExistence type="predicted"/>
<protein>
    <submittedName>
        <fullName evidence="1">Uncharacterized protein</fullName>
    </submittedName>
</protein>